<protein>
    <recommendedName>
        <fullName evidence="1">Aminoglycoside phosphotransferase domain-containing protein</fullName>
    </recommendedName>
</protein>
<name>A0A1Y6LXD2_ZYMTR</name>
<evidence type="ECO:0000313" key="2">
    <source>
        <dbReference type="EMBL" id="SMY29012.1"/>
    </source>
</evidence>
<dbReference type="SUPFAM" id="SSF56112">
    <property type="entry name" value="Protein kinase-like (PK-like)"/>
    <property type="match status" value="1"/>
</dbReference>
<dbReference type="EMBL" id="LT882686">
    <property type="protein sequence ID" value="SMY29012.1"/>
    <property type="molecule type" value="Genomic_DNA"/>
</dbReference>
<dbReference type="Gene3D" id="3.90.1200.10">
    <property type="match status" value="1"/>
</dbReference>
<sequence length="279" mass="31958">MPETNGHRKAASFWTGPLVALLYKVMSSKYTGGQSRDCGGVLFISPTLCIKACPGRTRFAEANAMEFVRQNTSIPVPKVHLVTEYKGRVYIVMQRIKGLSLGNGWYYRSAESKQNILLQLKAMAGELRNLPRSQGVGVADIDGGPVWDCRLPSKDLWGPFPTIREFHKALSGDQDWSDLKDERYPDLTELSTFYNQSWHRPVFTHGDLSSFNILCRGDTIVGIIDWETAGWLPSYWEYVTAWNVNPQNQFWQVEVDKFLEPFPQARRMDSIRRKYFGDY</sequence>
<accession>A0A1Y6LXD2</accession>
<dbReference type="AlphaFoldDB" id="A0A1Y6LXD2"/>
<reference evidence="2 3" key="1">
    <citation type="submission" date="2016-10" db="EMBL/GenBank/DDBJ databases">
        <authorList>
            <person name="Varghese N."/>
        </authorList>
    </citation>
    <scope>NUCLEOTIDE SEQUENCE [LARGE SCALE GENOMIC DNA]</scope>
</reference>
<dbReference type="CDD" id="cd05120">
    <property type="entry name" value="APH_ChoK_like"/>
    <property type="match status" value="1"/>
</dbReference>
<dbReference type="PANTHER" id="PTHR21310">
    <property type="entry name" value="AMINOGLYCOSIDE PHOSPHOTRANSFERASE-RELATED-RELATED"/>
    <property type="match status" value="1"/>
</dbReference>
<dbReference type="InterPro" id="IPR002575">
    <property type="entry name" value="Aminoglycoside_PTrfase"/>
</dbReference>
<dbReference type="InterPro" id="IPR011009">
    <property type="entry name" value="Kinase-like_dom_sf"/>
</dbReference>
<evidence type="ECO:0000259" key="1">
    <source>
        <dbReference type="Pfam" id="PF01636"/>
    </source>
</evidence>
<dbReference type="InterPro" id="IPR051678">
    <property type="entry name" value="AGP_Transferase"/>
</dbReference>
<feature type="domain" description="Aminoglycoside phosphotransferase" evidence="1">
    <location>
        <begin position="60"/>
        <end position="247"/>
    </location>
</feature>
<dbReference type="Pfam" id="PF01636">
    <property type="entry name" value="APH"/>
    <property type="match status" value="1"/>
</dbReference>
<proteinExistence type="predicted"/>
<organism evidence="2 3">
    <name type="scientific">Zymoseptoria tritici ST99CH_1A5</name>
    <dbReference type="NCBI Taxonomy" id="1276529"/>
    <lineage>
        <taxon>Eukaryota</taxon>
        <taxon>Fungi</taxon>
        <taxon>Dikarya</taxon>
        <taxon>Ascomycota</taxon>
        <taxon>Pezizomycotina</taxon>
        <taxon>Dothideomycetes</taxon>
        <taxon>Dothideomycetidae</taxon>
        <taxon>Mycosphaerellales</taxon>
        <taxon>Mycosphaerellaceae</taxon>
        <taxon>Zymoseptoria</taxon>
    </lineage>
</organism>
<dbReference type="PANTHER" id="PTHR21310:SF55">
    <property type="entry name" value="AMINOGLYCOSIDE PHOSPHOTRANSFERASE DOMAIN-CONTAINING PROTEIN"/>
    <property type="match status" value="1"/>
</dbReference>
<evidence type="ECO:0000313" key="3">
    <source>
        <dbReference type="Proteomes" id="UP000215453"/>
    </source>
</evidence>
<dbReference type="Proteomes" id="UP000215453">
    <property type="component" value="Chromosome 11"/>
</dbReference>
<gene>
    <name evidence="2" type="ORF">ZT1A5_G10458</name>
</gene>
<dbReference type="Gene3D" id="3.30.200.150">
    <property type="match status" value="1"/>
</dbReference>